<dbReference type="InterPro" id="IPR017853">
    <property type="entry name" value="GH"/>
</dbReference>
<dbReference type="InterPro" id="IPR001360">
    <property type="entry name" value="Glyco_hydro_1"/>
</dbReference>
<accession>A0A067K494</accession>
<protein>
    <recommendedName>
        <fullName evidence="6">Beta-glucosidase</fullName>
    </recommendedName>
</protein>
<gene>
    <name evidence="4" type="ORF">JCGZ_11323</name>
</gene>
<dbReference type="STRING" id="180498.A0A067K494"/>
<evidence type="ECO:0000256" key="2">
    <source>
        <dbReference type="ARBA" id="ARBA00022801"/>
    </source>
</evidence>
<dbReference type="GO" id="GO:0005975">
    <property type="term" value="P:carbohydrate metabolic process"/>
    <property type="evidence" value="ECO:0007669"/>
    <property type="project" value="InterPro"/>
</dbReference>
<dbReference type="SUPFAM" id="SSF51445">
    <property type="entry name" value="(Trans)glycosidases"/>
    <property type="match status" value="1"/>
</dbReference>
<evidence type="ECO:0008006" key="6">
    <source>
        <dbReference type="Google" id="ProtNLM"/>
    </source>
</evidence>
<keyword evidence="5" id="KW-1185">Reference proteome</keyword>
<proteinExistence type="inferred from homology"/>
<dbReference type="FunFam" id="3.20.20.80:FF:000022">
    <property type="entry name" value="Beta-glucosidase 11"/>
    <property type="match status" value="1"/>
</dbReference>
<dbReference type="PANTHER" id="PTHR10353:SF154">
    <property type="entry name" value="BETA-GLUCOSIDASE 9-RELATED"/>
    <property type="match status" value="1"/>
</dbReference>
<dbReference type="Proteomes" id="UP000027138">
    <property type="component" value="Unassembled WGS sequence"/>
</dbReference>
<dbReference type="PANTHER" id="PTHR10353">
    <property type="entry name" value="GLYCOSYL HYDROLASE"/>
    <property type="match status" value="1"/>
</dbReference>
<evidence type="ECO:0000256" key="1">
    <source>
        <dbReference type="ARBA" id="ARBA00010838"/>
    </source>
</evidence>
<dbReference type="EMBL" id="KK914632">
    <property type="protein sequence ID" value="KDP30947.1"/>
    <property type="molecule type" value="Genomic_DNA"/>
</dbReference>
<organism evidence="4 5">
    <name type="scientific">Jatropha curcas</name>
    <name type="common">Barbados nut</name>
    <dbReference type="NCBI Taxonomy" id="180498"/>
    <lineage>
        <taxon>Eukaryota</taxon>
        <taxon>Viridiplantae</taxon>
        <taxon>Streptophyta</taxon>
        <taxon>Embryophyta</taxon>
        <taxon>Tracheophyta</taxon>
        <taxon>Spermatophyta</taxon>
        <taxon>Magnoliopsida</taxon>
        <taxon>eudicotyledons</taxon>
        <taxon>Gunneridae</taxon>
        <taxon>Pentapetalae</taxon>
        <taxon>rosids</taxon>
        <taxon>fabids</taxon>
        <taxon>Malpighiales</taxon>
        <taxon>Euphorbiaceae</taxon>
        <taxon>Crotonoideae</taxon>
        <taxon>Jatropheae</taxon>
        <taxon>Jatropha</taxon>
    </lineage>
</organism>
<reference evidence="4 5" key="1">
    <citation type="journal article" date="2014" name="PLoS ONE">
        <title>Global Analysis of Gene Expression Profiles in Physic Nut (Jatropha curcas L.) Seedlings Exposed to Salt Stress.</title>
        <authorList>
            <person name="Zhang L."/>
            <person name="Zhang C."/>
            <person name="Wu P."/>
            <person name="Chen Y."/>
            <person name="Li M."/>
            <person name="Jiang H."/>
            <person name="Wu G."/>
        </authorList>
    </citation>
    <scope>NUCLEOTIDE SEQUENCE [LARGE SCALE GENOMIC DNA]</scope>
    <source>
        <strain evidence="5">cv. GZQX0401</strain>
        <tissue evidence="4">Young leaves</tissue>
    </source>
</reference>
<evidence type="ECO:0000313" key="4">
    <source>
        <dbReference type="EMBL" id="KDP30947.1"/>
    </source>
</evidence>
<evidence type="ECO:0000313" key="5">
    <source>
        <dbReference type="Proteomes" id="UP000027138"/>
    </source>
</evidence>
<name>A0A067K494_JATCU</name>
<dbReference type="PRINTS" id="PR00131">
    <property type="entry name" value="GLHYDRLASE1"/>
</dbReference>
<dbReference type="GO" id="GO:0008422">
    <property type="term" value="F:beta-glucosidase activity"/>
    <property type="evidence" value="ECO:0007669"/>
    <property type="project" value="TreeGrafter"/>
</dbReference>
<evidence type="ECO:0000256" key="3">
    <source>
        <dbReference type="RuleBase" id="RU003690"/>
    </source>
</evidence>
<sequence>MDLSSKNRLSYNLFPISAIVVLAFSFSALDHATASRAVGLPLKVEEQTALGFRNNEPITIRRSDFSDDFLFGTSTSAPQIEGSTKSEGRWPSIWDSYVEKNQDKVIDGSNMEIAIDSYKRYKEDLEHLKNLGVDAYRFSISWTRILPDGTLSGGLNQKGIDHYNSMIDILVQNGIKPLVTLFHFDSPQILQDEYDGFLNRSIVDDFRDYSEVCFRKFGDRVKNWITINEPLMVAQLGYDLGIGPPLRCSDRTKCSVGNSSTEPYIVTHNLLLAHAAAARLYKDKYQAKQGGEIGISLVGQYFEPYDSESLDDKAAQERAMDFELGWYMEPLVYGEYPSIMRELVKDRLPSFTKQEKELVMHSFDFIGINYYTSYYVKSTTIDPHATPSSYTFDQFLTIGENKGGITLGPKAEGYGVTYIYPEGLQKSLEYIKQKYQNPKIYITENGMTEKRDDNRGLVESLDDQRRIEYIQQHLQIIHNAIKNGVNVKGYFYWSLFDSFEWLGGYTVRFGLYYIDFKDNFKRIPKLSALWYHDFLRGDTKQSY</sequence>
<keyword evidence="2" id="KW-0378">Hydrolase</keyword>
<dbReference type="AlphaFoldDB" id="A0A067K494"/>
<dbReference type="Gene3D" id="3.20.20.80">
    <property type="entry name" value="Glycosidases"/>
    <property type="match status" value="1"/>
</dbReference>
<dbReference type="OrthoDB" id="65569at2759"/>
<comment type="similarity">
    <text evidence="1 3">Belongs to the glycosyl hydrolase 1 family.</text>
</comment>
<dbReference type="Pfam" id="PF00232">
    <property type="entry name" value="Glyco_hydro_1"/>
    <property type="match status" value="1"/>
</dbReference>